<dbReference type="PANTHER" id="PTHR33392:SF6">
    <property type="entry name" value="POLYISOPRENYL-TEICHOIC ACID--PEPTIDOGLYCAN TEICHOIC ACID TRANSFERASE TAGU"/>
    <property type="match status" value="1"/>
</dbReference>
<dbReference type="PANTHER" id="PTHR33392">
    <property type="entry name" value="POLYISOPRENYL-TEICHOIC ACID--PEPTIDOGLYCAN TEICHOIC ACID TRANSFERASE TAGU"/>
    <property type="match status" value="1"/>
</dbReference>
<dbReference type="GeneID" id="59162147"/>
<name>A0A5P8FNB3_9MICO</name>
<organism evidence="5 6">
    <name type="scientific">Janibacter melonis</name>
    <dbReference type="NCBI Taxonomy" id="262209"/>
    <lineage>
        <taxon>Bacteria</taxon>
        <taxon>Bacillati</taxon>
        <taxon>Actinomycetota</taxon>
        <taxon>Actinomycetes</taxon>
        <taxon>Micrococcales</taxon>
        <taxon>Intrasporangiaceae</taxon>
        <taxon>Janibacter</taxon>
    </lineage>
</organism>
<gene>
    <name evidence="5" type="ORF">EEW87_013250</name>
</gene>
<feature type="signal peptide" evidence="3">
    <location>
        <begin position="1"/>
        <end position="20"/>
    </location>
</feature>
<evidence type="ECO:0000313" key="5">
    <source>
        <dbReference type="EMBL" id="QFQ31067.2"/>
    </source>
</evidence>
<dbReference type="AlphaFoldDB" id="A0A5P8FNB3"/>
<dbReference type="Proteomes" id="UP000271708">
    <property type="component" value="Chromosome"/>
</dbReference>
<evidence type="ECO:0000259" key="4">
    <source>
        <dbReference type="Pfam" id="PF03816"/>
    </source>
</evidence>
<evidence type="ECO:0000313" key="6">
    <source>
        <dbReference type="Proteomes" id="UP000271708"/>
    </source>
</evidence>
<protein>
    <recommendedName>
        <fullName evidence="4">Cell envelope-related transcriptional attenuator domain-containing protein</fullName>
    </recommendedName>
</protein>
<dbReference type="InterPro" id="IPR050922">
    <property type="entry name" value="LytR/CpsA/Psr_CW_biosynth"/>
</dbReference>
<accession>A0A5P8FNB3</accession>
<sequence>MRTSALPVTLTAAVSALALAACTGSADEPASDPAAPATSAAPSSTTSSSPATAAATATSRISGAPAGLRDVVTARYGSAVTGSAERGRWRGDDVAVVTGSGDQDGDVTLAVRPRGRQGWKVVGGWWPSLGPTKGKAQLGGRGHVLLIGSDARPGEDPARTRADALQLLGVDGTGGAGLMGFARDLWVPIPGHGEGKLNSALVYGGPQGQVDTVRRLTGITPTGYVLTGFEGFEGVVDDLGGLSFRAPFSMDSHLTGGQIDKGARRLSGRQALAWSRERKSLPGGDFDRSRNQGLLLAAAALQARLAGPSALPRALTVVDRHTESDLTGEEMLLFAASFYRVDPGQVGRAVAKGPTGTAAGQSVVRLDDASRAAFRDFRDGRISG</sequence>
<feature type="chain" id="PRO_5038927372" description="Cell envelope-related transcriptional attenuator domain-containing protein" evidence="3">
    <location>
        <begin position="21"/>
        <end position="384"/>
    </location>
</feature>
<dbReference type="PROSITE" id="PS51257">
    <property type="entry name" value="PROKAR_LIPOPROTEIN"/>
    <property type="match status" value="1"/>
</dbReference>
<feature type="domain" description="Cell envelope-related transcriptional attenuator" evidence="4">
    <location>
        <begin position="161"/>
        <end position="300"/>
    </location>
</feature>
<evidence type="ECO:0000256" key="3">
    <source>
        <dbReference type="SAM" id="SignalP"/>
    </source>
</evidence>
<dbReference type="RefSeq" id="WP_123093513.1">
    <property type="nucleotide sequence ID" value="NZ_CP044548.2"/>
</dbReference>
<keyword evidence="3" id="KW-0732">Signal</keyword>
<evidence type="ECO:0000256" key="2">
    <source>
        <dbReference type="SAM" id="MobiDB-lite"/>
    </source>
</evidence>
<reference evidence="5 6" key="1">
    <citation type="submission" date="2019-09" db="EMBL/GenBank/DDBJ databases">
        <title>Complete Genome Sequence of Janibacter melonis M714 with both human health impact and industrial applications.</title>
        <authorList>
            <person name="Jin M."/>
            <person name="Zhao Q.R."/>
        </authorList>
    </citation>
    <scope>NUCLEOTIDE SEQUENCE [LARGE SCALE GENOMIC DNA]</scope>
    <source>
        <strain evidence="5 6">M714</strain>
    </source>
</reference>
<evidence type="ECO:0000256" key="1">
    <source>
        <dbReference type="ARBA" id="ARBA00006068"/>
    </source>
</evidence>
<dbReference type="Gene3D" id="3.40.630.190">
    <property type="entry name" value="LCP protein"/>
    <property type="match status" value="1"/>
</dbReference>
<dbReference type="EMBL" id="CP044548">
    <property type="protein sequence ID" value="QFQ31067.2"/>
    <property type="molecule type" value="Genomic_DNA"/>
</dbReference>
<dbReference type="InterPro" id="IPR004474">
    <property type="entry name" value="LytR_CpsA_psr"/>
</dbReference>
<dbReference type="NCBIfam" id="TIGR00350">
    <property type="entry name" value="lytR_cpsA_psr"/>
    <property type="match status" value="1"/>
</dbReference>
<dbReference type="Pfam" id="PF03816">
    <property type="entry name" value="LytR_cpsA_psr"/>
    <property type="match status" value="1"/>
</dbReference>
<feature type="region of interest" description="Disordered" evidence="2">
    <location>
        <begin position="25"/>
        <end position="58"/>
    </location>
</feature>
<proteinExistence type="inferred from homology"/>
<comment type="similarity">
    <text evidence="1">Belongs to the LytR/CpsA/Psr (LCP) family.</text>
</comment>
<dbReference type="KEGG" id="jme:EEW87_013250"/>